<keyword evidence="3" id="KW-1133">Transmembrane helix</keyword>
<comment type="caution">
    <text evidence="4">The sequence shown here is derived from an EMBL/GenBank/DDBJ whole genome shotgun (WGS) entry which is preliminary data.</text>
</comment>
<sequence length="468" mass="52157">MISDDPIPLIHTRTPSATFPLTHSRDDVDEPFADVPRLTRTQHSTQSTEPSTPITTPGSIPENASSRPRLHAHAHAHYYSHLRSHSHTPTQPHSTSHSHSRSHSHDPFGLDGPRYPHVSRHKHSKSRELRLPKPMSHLASAGARGFLPTWSREKDRDDDGMLRPITRETSQSRWGSDSTRGTGGTNSRRGSLLDVPEQHERLGPIRRQEIQSMDDLERVKRRRKQGEEYLRSALTTISTQATDATRRLDYTYYSLLEKITSLNSTISSFQDLSDSASTFLNDFEKETSTLDQDLRKQIIDLKGFTPQTEKISHLESRMASGRSKVEALGSRLETVKKEIEMWERREMDWQEMTSRRLRIFWIIAGSAFLVLIFGIVLQSPRPGPDSHLGPGSGSGSGSSKNQSFSPPSIPISASVSVSASASLSASSWYPSNLAERRESLRSASASASAATSISAKTTDDPLRVLDEL</sequence>
<feature type="region of interest" description="Disordered" evidence="2">
    <location>
        <begin position="1"/>
        <end position="69"/>
    </location>
</feature>
<name>A0A1V6SQ47_9EURO</name>
<evidence type="ECO:0000313" key="4">
    <source>
        <dbReference type="EMBL" id="OQE16116.1"/>
    </source>
</evidence>
<feature type="region of interest" description="Disordered" evidence="2">
    <location>
        <begin position="81"/>
        <end position="200"/>
    </location>
</feature>
<gene>
    <name evidence="4" type="ORF">PENSTE_c025G06349</name>
</gene>
<reference evidence="5" key="1">
    <citation type="journal article" date="2017" name="Nat. Microbiol.">
        <title>Global analysis of biosynthetic gene clusters reveals vast potential of secondary metabolite production in Penicillium species.</title>
        <authorList>
            <person name="Nielsen J.C."/>
            <person name="Grijseels S."/>
            <person name="Prigent S."/>
            <person name="Ji B."/>
            <person name="Dainat J."/>
            <person name="Nielsen K.F."/>
            <person name="Frisvad J.C."/>
            <person name="Workman M."/>
            <person name="Nielsen J."/>
        </authorList>
    </citation>
    <scope>NUCLEOTIDE SEQUENCE [LARGE SCALE GENOMIC DNA]</scope>
    <source>
        <strain evidence="5">IBT 24891</strain>
    </source>
</reference>
<dbReference type="OrthoDB" id="5419542at2759"/>
<feature type="coiled-coil region" evidence="1">
    <location>
        <begin position="325"/>
        <end position="352"/>
    </location>
</feature>
<accession>A0A1V6SQ47</accession>
<dbReference type="STRING" id="303698.A0A1V6SQ47"/>
<feature type="compositionally biased region" description="Low complexity" evidence="2">
    <location>
        <begin position="397"/>
        <end position="407"/>
    </location>
</feature>
<evidence type="ECO:0000256" key="3">
    <source>
        <dbReference type="SAM" id="Phobius"/>
    </source>
</evidence>
<dbReference type="EMBL" id="MLKD01000025">
    <property type="protein sequence ID" value="OQE16116.1"/>
    <property type="molecule type" value="Genomic_DNA"/>
</dbReference>
<feature type="compositionally biased region" description="Low complexity" evidence="2">
    <location>
        <begin position="446"/>
        <end position="455"/>
    </location>
</feature>
<feature type="compositionally biased region" description="Basic and acidic residues" evidence="2">
    <location>
        <begin position="151"/>
        <end position="161"/>
    </location>
</feature>
<dbReference type="Proteomes" id="UP000191285">
    <property type="component" value="Unassembled WGS sequence"/>
</dbReference>
<feature type="transmembrane region" description="Helical" evidence="3">
    <location>
        <begin position="359"/>
        <end position="377"/>
    </location>
</feature>
<evidence type="ECO:0000313" key="5">
    <source>
        <dbReference type="Proteomes" id="UP000191285"/>
    </source>
</evidence>
<keyword evidence="3" id="KW-0812">Transmembrane</keyword>
<protein>
    <submittedName>
        <fullName evidence="4">Uncharacterized protein</fullName>
    </submittedName>
</protein>
<evidence type="ECO:0000256" key="2">
    <source>
        <dbReference type="SAM" id="MobiDB-lite"/>
    </source>
</evidence>
<feature type="region of interest" description="Disordered" evidence="2">
    <location>
        <begin position="384"/>
        <end position="407"/>
    </location>
</feature>
<keyword evidence="1" id="KW-0175">Coiled coil</keyword>
<feature type="compositionally biased region" description="Basic and acidic residues" evidence="2">
    <location>
        <begin position="457"/>
        <end position="468"/>
    </location>
</feature>
<evidence type="ECO:0000256" key="1">
    <source>
        <dbReference type="SAM" id="Coils"/>
    </source>
</evidence>
<keyword evidence="5" id="KW-1185">Reference proteome</keyword>
<feature type="compositionally biased region" description="Low complexity" evidence="2">
    <location>
        <begin position="172"/>
        <end position="190"/>
    </location>
</feature>
<feature type="region of interest" description="Disordered" evidence="2">
    <location>
        <begin position="446"/>
        <end position="468"/>
    </location>
</feature>
<dbReference type="AlphaFoldDB" id="A0A1V6SQ47"/>
<organism evidence="4 5">
    <name type="scientific">Penicillium steckii</name>
    <dbReference type="NCBI Taxonomy" id="303698"/>
    <lineage>
        <taxon>Eukaryota</taxon>
        <taxon>Fungi</taxon>
        <taxon>Dikarya</taxon>
        <taxon>Ascomycota</taxon>
        <taxon>Pezizomycotina</taxon>
        <taxon>Eurotiomycetes</taxon>
        <taxon>Eurotiomycetidae</taxon>
        <taxon>Eurotiales</taxon>
        <taxon>Aspergillaceae</taxon>
        <taxon>Penicillium</taxon>
    </lineage>
</organism>
<feature type="compositionally biased region" description="Low complexity" evidence="2">
    <location>
        <begin position="44"/>
        <end position="67"/>
    </location>
</feature>
<proteinExistence type="predicted"/>
<keyword evidence="3" id="KW-0472">Membrane</keyword>